<name>A0A7G6YBW1_9MICO</name>
<reference evidence="3" key="1">
    <citation type="submission" date="2019-09" db="EMBL/GenBank/DDBJ databases">
        <title>Antimicrobial potential of Antarctic Bacteria.</title>
        <authorList>
            <person name="Benaud N."/>
            <person name="Edwards R.J."/>
            <person name="Ferrari B.C."/>
        </authorList>
    </citation>
    <scope>NUCLEOTIDE SEQUENCE [LARGE SCALE GENOMIC DNA]</scope>
    <source>
        <strain evidence="3">INR9</strain>
    </source>
</reference>
<dbReference type="AlphaFoldDB" id="A0A7G6YBW1"/>
<dbReference type="InterPro" id="IPR001387">
    <property type="entry name" value="Cro/C1-type_HTH"/>
</dbReference>
<evidence type="ECO:0000313" key="3">
    <source>
        <dbReference type="Proteomes" id="UP000515511"/>
    </source>
</evidence>
<accession>A0A7G6YBW1</accession>
<feature type="domain" description="HTH cro/C1-type" evidence="1">
    <location>
        <begin position="45"/>
        <end position="73"/>
    </location>
</feature>
<proteinExistence type="predicted"/>
<dbReference type="SUPFAM" id="SSF47413">
    <property type="entry name" value="lambda repressor-like DNA-binding domains"/>
    <property type="match status" value="1"/>
</dbReference>
<dbReference type="PROSITE" id="PS50943">
    <property type="entry name" value="HTH_CROC1"/>
    <property type="match status" value="1"/>
</dbReference>
<dbReference type="Gene3D" id="1.10.260.40">
    <property type="entry name" value="lambda repressor-like DNA-binding domains"/>
    <property type="match status" value="1"/>
</dbReference>
<sequence>MADFRSETSIGARIRLARRERGFRTTSDLAEAIPGGNITPAILENIESGRKADISVCQLLNIARGLDVPISMLLSPIGRPDDKLDLQNLGEDFDGMTVAEFDCWLSATPSSSYRPRLAAERVDISVLNSLRELGTLRREFDRLRIVRDVGAASGDSDLTFDSNVEARLELVERELERVAALLTSAGIEEVAAP</sequence>
<dbReference type="CDD" id="cd00093">
    <property type="entry name" value="HTH_XRE"/>
    <property type="match status" value="1"/>
</dbReference>
<dbReference type="Proteomes" id="UP000515511">
    <property type="component" value="Chromosome"/>
</dbReference>
<organism evidence="2 3">
    <name type="scientific">Leifsonia shinshuensis</name>
    <dbReference type="NCBI Taxonomy" id="150026"/>
    <lineage>
        <taxon>Bacteria</taxon>
        <taxon>Bacillati</taxon>
        <taxon>Actinomycetota</taxon>
        <taxon>Actinomycetes</taxon>
        <taxon>Micrococcales</taxon>
        <taxon>Microbacteriaceae</taxon>
        <taxon>Leifsonia</taxon>
    </lineage>
</organism>
<dbReference type="KEGG" id="lse:F1C12_13135"/>
<evidence type="ECO:0000259" key="1">
    <source>
        <dbReference type="PROSITE" id="PS50943"/>
    </source>
</evidence>
<evidence type="ECO:0000313" key="2">
    <source>
        <dbReference type="EMBL" id="QNE35976.1"/>
    </source>
</evidence>
<gene>
    <name evidence="2" type="ORF">F1C12_13135</name>
</gene>
<dbReference type="GO" id="GO:0003677">
    <property type="term" value="F:DNA binding"/>
    <property type="evidence" value="ECO:0007669"/>
    <property type="project" value="InterPro"/>
</dbReference>
<dbReference type="InterPro" id="IPR010982">
    <property type="entry name" value="Lambda_DNA-bd_dom_sf"/>
</dbReference>
<dbReference type="EMBL" id="CP043641">
    <property type="protein sequence ID" value="QNE35976.1"/>
    <property type="molecule type" value="Genomic_DNA"/>
</dbReference>
<protein>
    <submittedName>
        <fullName evidence="2">Helix-turn-helix transcriptional regulator</fullName>
    </submittedName>
</protein>
<dbReference type="RefSeq" id="WP_185275408.1">
    <property type="nucleotide sequence ID" value="NZ_CP043641.1"/>
</dbReference>